<evidence type="ECO:0000313" key="2">
    <source>
        <dbReference type="EMBL" id="KAK5084653.1"/>
    </source>
</evidence>
<protein>
    <submittedName>
        <fullName evidence="2">Uncharacterized protein</fullName>
    </submittedName>
</protein>
<dbReference type="AlphaFoldDB" id="A0AAN7SZR2"/>
<sequence length="203" mass="23134">MKFLTGTSFSALTSLTSIALVTASPLPRLNSTASAWNNTISRDLMAREDKGGGNPWVTNNWPEWDTQECDWDLYTMCPGEAEMTTYTPKETAWLEFCEGSWYKRPCILVPVPEWGRCQELPDSNRYGDIGSSFKWFKVPPEGGHCEFWDDHDCSGKQKSWTYDGTPQWTPKHTHGRKGNIWRAFKCKTVFGDLSESGDGDYYD</sequence>
<dbReference type="Proteomes" id="UP001309876">
    <property type="component" value="Unassembled WGS sequence"/>
</dbReference>
<keyword evidence="3" id="KW-1185">Reference proteome</keyword>
<name>A0AAN7SZR2_9EURO</name>
<accession>A0AAN7SZR2</accession>
<gene>
    <name evidence="2" type="ORF">LTR05_005731</name>
</gene>
<feature type="chain" id="PRO_5043046532" evidence="1">
    <location>
        <begin position="24"/>
        <end position="203"/>
    </location>
</feature>
<dbReference type="EMBL" id="JAVRRJ010000005">
    <property type="protein sequence ID" value="KAK5084653.1"/>
    <property type="molecule type" value="Genomic_DNA"/>
</dbReference>
<evidence type="ECO:0000313" key="3">
    <source>
        <dbReference type="Proteomes" id="UP001309876"/>
    </source>
</evidence>
<comment type="caution">
    <text evidence="2">The sequence shown here is derived from an EMBL/GenBank/DDBJ whole genome shotgun (WGS) entry which is preliminary data.</text>
</comment>
<feature type="signal peptide" evidence="1">
    <location>
        <begin position="1"/>
        <end position="23"/>
    </location>
</feature>
<proteinExistence type="predicted"/>
<keyword evidence="1" id="KW-0732">Signal</keyword>
<reference evidence="2 3" key="1">
    <citation type="submission" date="2023-08" db="EMBL/GenBank/DDBJ databases">
        <title>Black Yeasts Isolated from many extreme environments.</title>
        <authorList>
            <person name="Coleine C."/>
            <person name="Stajich J.E."/>
            <person name="Selbmann L."/>
        </authorList>
    </citation>
    <scope>NUCLEOTIDE SEQUENCE [LARGE SCALE GENOMIC DNA]</scope>
    <source>
        <strain evidence="2 3">CCFEE 5910</strain>
    </source>
</reference>
<evidence type="ECO:0000256" key="1">
    <source>
        <dbReference type="SAM" id="SignalP"/>
    </source>
</evidence>
<organism evidence="2 3">
    <name type="scientific">Lithohypha guttulata</name>
    <dbReference type="NCBI Taxonomy" id="1690604"/>
    <lineage>
        <taxon>Eukaryota</taxon>
        <taxon>Fungi</taxon>
        <taxon>Dikarya</taxon>
        <taxon>Ascomycota</taxon>
        <taxon>Pezizomycotina</taxon>
        <taxon>Eurotiomycetes</taxon>
        <taxon>Chaetothyriomycetidae</taxon>
        <taxon>Chaetothyriales</taxon>
        <taxon>Trichomeriaceae</taxon>
        <taxon>Lithohypha</taxon>
    </lineage>
</organism>